<reference evidence="1" key="1">
    <citation type="journal article" date="2020" name="mSystems">
        <title>Genome- and Community-Level Interaction Insights into Carbon Utilization and Element Cycling Functions of Hydrothermarchaeota in Hydrothermal Sediment.</title>
        <authorList>
            <person name="Zhou Z."/>
            <person name="Liu Y."/>
            <person name="Xu W."/>
            <person name="Pan J."/>
            <person name="Luo Z.H."/>
            <person name="Li M."/>
        </authorList>
    </citation>
    <scope>NUCLEOTIDE SEQUENCE [LARGE SCALE GENOMIC DNA]</scope>
    <source>
        <strain evidence="1">SpSt-609</strain>
    </source>
</reference>
<dbReference type="InterPro" id="IPR043128">
    <property type="entry name" value="Rev_trsase/Diguanyl_cyclase"/>
</dbReference>
<proteinExistence type="predicted"/>
<dbReference type="Gene3D" id="3.30.70.270">
    <property type="match status" value="1"/>
</dbReference>
<dbReference type="PANTHER" id="PTHR36528:SF1">
    <property type="entry name" value="CRISPR SYSTEM SINGLE-STRAND-SPECIFIC DEOXYRIBONUCLEASE CAS10_CSM1 (SUBTYPE III-A)"/>
    <property type="match status" value="1"/>
</dbReference>
<sequence length="247" mass="28172">MSGGGHFYLAVPAKAIDRLDEYQRLIDSFIYKAHGTDLAVIITGIKLSLAETAEFSETLKKLGELSEEHKNKKFSTLINTRIFFEPTRVKAESCPYCYCETKQHNKAGEHEYEFCESFAELGKQLAKYKYEEKTDIEIKHVDDVFEAFGYKLVFRNEGNPKVFVLQKTDKLDLQRCMTYISPATYMCRDEEGNLIELDEMANKSIGVKRWGVLRGDVDNLGKIFRKGLVDLLPALKCEDSSCGVLAY</sequence>
<name>A0A7C4GIP7_9BACT</name>
<organism evidence="1">
    <name type="scientific">Fervidobacterium thailandense</name>
    <dbReference type="NCBI Taxonomy" id="1008305"/>
    <lineage>
        <taxon>Bacteria</taxon>
        <taxon>Thermotogati</taxon>
        <taxon>Thermotogota</taxon>
        <taxon>Thermotogae</taxon>
        <taxon>Thermotogales</taxon>
        <taxon>Fervidobacteriaceae</taxon>
        <taxon>Fervidobacterium</taxon>
    </lineage>
</organism>
<dbReference type="EMBL" id="DSZY01000004">
    <property type="protein sequence ID" value="HGU39623.1"/>
    <property type="molecule type" value="Genomic_DNA"/>
</dbReference>
<dbReference type="AlphaFoldDB" id="A0A7C4GIP7"/>
<dbReference type="InterPro" id="IPR052117">
    <property type="entry name" value="Cas10/Csm1_subtype-III-A"/>
</dbReference>
<comment type="caution">
    <text evidence="1">The sequence shown here is derived from an EMBL/GenBank/DDBJ whole genome shotgun (WGS) entry which is preliminary data.</text>
</comment>
<evidence type="ECO:0000313" key="1">
    <source>
        <dbReference type="EMBL" id="HGU39623.1"/>
    </source>
</evidence>
<gene>
    <name evidence="1" type="ORF">ENT77_00245</name>
</gene>
<dbReference type="PANTHER" id="PTHR36528">
    <property type="entry name" value="CRISPR SYSTEM SINGLE-STRAND-SPECIFIC DEOXYRIBONUCLEASE CAS10/CSM1 (SUBTYPE III-A)"/>
    <property type="match status" value="1"/>
</dbReference>
<accession>A0A7C4GIP7</accession>
<protein>
    <submittedName>
        <fullName evidence="1">Uncharacterized protein</fullName>
    </submittedName>
</protein>